<evidence type="ECO:0000313" key="2">
    <source>
        <dbReference type="Proteomes" id="UP000821845"/>
    </source>
</evidence>
<dbReference type="Proteomes" id="UP000821845">
    <property type="component" value="Chromosome 1"/>
</dbReference>
<name>A0ACB7TL19_HYAAI</name>
<sequence length="88" mass="9642">MSLRPKRGLERSSRALSKPLRRCPRPLSEAVVCIEPALILRVAATNLWQQRLTAIALEMSLASEAAESLRNARIPSCKGTAAEKSWSA</sequence>
<proteinExistence type="predicted"/>
<organism evidence="1 2">
    <name type="scientific">Hyalomma asiaticum</name>
    <name type="common">Tick</name>
    <dbReference type="NCBI Taxonomy" id="266040"/>
    <lineage>
        <taxon>Eukaryota</taxon>
        <taxon>Metazoa</taxon>
        <taxon>Ecdysozoa</taxon>
        <taxon>Arthropoda</taxon>
        <taxon>Chelicerata</taxon>
        <taxon>Arachnida</taxon>
        <taxon>Acari</taxon>
        <taxon>Parasitiformes</taxon>
        <taxon>Ixodida</taxon>
        <taxon>Ixodoidea</taxon>
        <taxon>Ixodidae</taxon>
        <taxon>Hyalomminae</taxon>
        <taxon>Hyalomma</taxon>
    </lineage>
</organism>
<gene>
    <name evidence="1" type="ORF">HPB50_015315</name>
</gene>
<reference evidence="1" key="1">
    <citation type="submission" date="2020-05" db="EMBL/GenBank/DDBJ databases">
        <title>Large-scale comparative analyses of tick genomes elucidate their genetic diversity and vector capacities.</title>
        <authorList>
            <person name="Jia N."/>
            <person name="Wang J."/>
            <person name="Shi W."/>
            <person name="Du L."/>
            <person name="Sun Y."/>
            <person name="Zhan W."/>
            <person name="Jiang J."/>
            <person name="Wang Q."/>
            <person name="Zhang B."/>
            <person name="Ji P."/>
            <person name="Sakyi L.B."/>
            <person name="Cui X."/>
            <person name="Yuan T."/>
            <person name="Jiang B."/>
            <person name="Yang W."/>
            <person name="Lam T.T.-Y."/>
            <person name="Chang Q."/>
            <person name="Ding S."/>
            <person name="Wang X."/>
            <person name="Zhu J."/>
            <person name="Ruan X."/>
            <person name="Zhao L."/>
            <person name="Wei J."/>
            <person name="Que T."/>
            <person name="Du C."/>
            <person name="Cheng J."/>
            <person name="Dai P."/>
            <person name="Han X."/>
            <person name="Huang E."/>
            <person name="Gao Y."/>
            <person name="Liu J."/>
            <person name="Shao H."/>
            <person name="Ye R."/>
            <person name="Li L."/>
            <person name="Wei W."/>
            <person name="Wang X."/>
            <person name="Wang C."/>
            <person name="Yang T."/>
            <person name="Huo Q."/>
            <person name="Li W."/>
            <person name="Guo W."/>
            <person name="Chen H."/>
            <person name="Zhou L."/>
            <person name="Ni X."/>
            <person name="Tian J."/>
            <person name="Zhou Y."/>
            <person name="Sheng Y."/>
            <person name="Liu T."/>
            <person name="Pan Y."/>
            <person name="Xia L."/>
            <person name="Li J."/>
            <person name="Zhao F."/>
            <person name="Cao W."/>
        </authorList>
    </citation>
    <scope>NUCLEOTIDE SEQUENCE</scope>
    <source>
        <strain evidence="1">Hyas-2018</strain>
    </source>
</reference>
<protein>
    <submittedName>
        <fullName evidence="1">Uncharacterized protein</fullName>
    </submittedName>
</protein>
<dbReference type="EMBL" id="CM023481">
    <property type="protein sequence ID" value="KAH6946791.1"/>
    <property type="molecule type" value="Genomic_DNA"/>
</dbReference>
<comment type="caution">
    <text evidence="1">The sequence shown here is derived from an EMBL/GenBank/DDBJ whole genome shotgun (WGS) entry which is preliminary data.</text>
</comment>
<keyword evidence="2" id="KW-1185">Reference proteome</keyword>
<accession>A0ACB7TL19</accession>
<evidence type="ECO:0000313" key="1">
    <source>
        <dbReference type="EMBL" id="KAH6946791.1"/>
    </source>
</evidence>